<dbReference type="PROSITE" id="PS50600">
    <property type="entry name" value="ULP_PROTEASE"/>
    <property type="match status" value="1"/>
</dbReference>
<comment type="similarity">
    <text evidence="1">Belongs to the peptidase C48 family.</text>
</comment>
<evidence type="ECO:0000256" key="1">
    <source>
        <dbReference type="ARBA" id="ARBA00005234"/>
    </source>
</evidence>
<dbReference type="InterPro" id="IPR038765">
    <property type="entry name" value="Papain-like_cys_pep_sf"/>
</dbReference>
<name>A0A151XEP7_9HYME</name>
<dbReference type="Proteomes" id="UP000075809">
    <property type="component" value="Unassembled WGS sequence"/>
</dbReference>
<dbReference type="GO" id="GO:0006508">
    <property type="term" value="P:proteolysis"/>
    <property type="evidence" value="ECO:0007669"/>
    <property type="project" value="UniProtKB-KW"/>
</dbReference>
<evidence type="ECO:0000256" key="2">
    <source>
        <dbReference type="ARBA" id="ARBA00022670"/>
    </source>
</evidence>
<dbReference type="GO" id="GO:0008234">
    <property type="term" value="F:cysteine-type peptidase activity"/>
    <property type="evidence" value="ECO:0007669"/>
    <property type="project" value="InterPro"/>
</dbReference>
<dbReference type="SUPFAM" id="SSF54001">
    <property type="entry name" value="Cysteine proteinases"/>
    <property type="match status" value="1"/>
</dbReference>
<evidence type="ECO:0000313" key="5">
    <source>
        <dbReference type="EMBL" id="KYQ58853.1"/>
    </source>
</evidence>
<protein>
    <recommendedName>
        <fullName evidence="4">Ubiquitin-like protease family profile domain-containing protein</fullName>
    </recommendedName>
</protein>
<evidence type="ECO:0000256" key="3">
    <source>
        <dbReference type="ARBA" id="ARBA00022801"/>
    </source>
</evidence>
<keyword evidence="6" id="KW-1185">Reference proteome</keyword>
<keyword evidence="3" id="KW-0378">Hydrolase</keyword>
<dbReference type="AlphaFoldDB" id="A0A151XEP7"/>
<dbReference type="EMBL" id="KQ982242">
    <property type="protein sequence ID" value="KYQ58853.1"/>
    <property type="molecule type" value="Genomic_DNA"/>
</dbReference>
<evidence type="ECO:0000259" key="4">
    <source>
        <dbReference type="PROSITE" id="PS50600"/>
    </source>
</evidence>
<feature type="domain" description="Ubiquitin-like protease family profile" evidence="4">
    <location>
        <begin position="1"/>
        <end position="65"/>
    </location>
</feature>
<dbReference type="STRING" id="64791.A0A151XEP7"/>
<dbReference type="InterPro" id="IPR003653">
    <property type="entry name" value="Peptidase_C48_C"/>
</dbReference>
<reference evidence="5 6" key="1">
    <citation type="submission" date="2015-09" db="EMBL/GenBank/DDBJ databases">
        <title>Trachymyrmex zeteki WGS genome.</title>
        <authorList>
            <person name="Nygaard S."/>
            <person name="Hu H."/>
            <person name="Boomsma J."/>
            <person name="Zhang G."/>
        </authorList>
    </citation>
    <scope>NUCLEOTIDE SEQUENCE [LARGE SCALE GENOMIC DNA]</scope>
    <source>
        <strain evidence="5">Tzet28-1</strain>
        <tissue evidence="5">Whole body</tissue>
    </source>
</reference>
<keyword evidence="2" id="KW-0645">Protease</keyword>
<accession>A0A151XEP7</accession>
<dbReference type="Pfam" id="PF02902">
    <property type="entry name" value="Peptidase_C48"/>
    <property type="match status" value="1"/>
</dbReference>
<proteinExistence type="inferred from homology"/>
<dbReference type="Gene3D" id="3.40.395.10">
    <property type="entry name" value="Adenoviral Proteinase, Chain A"/>
    <property type="match status" value="1"/>
</dbReference>
<evidence type="ECO:0000313" key="6">
    <source>
        <dbReference type="Proteomes" id="UP000075809"/>
    </source>
</evidence>
<sequence length="92" mass="10408">MFGAWTKDVWLIPINYCSHWTLLMVLPKKKIMIYFDSLLGNPNNDGNINAGGKCGVHICSWAYVIATGRMEHFQEKDMNNARKGIATYLAEA</sequence>
<organism evidence="5 6">
    <name type="scientific">Mycetomoellerius zeteki</name>
    <dbReference type="NCBI Taxonomy" id="64791"/>
    <lineage>
        <taxon>Eukaryota</taxon>
        <taxon>Metazoa</taxon>
        <taxon>Ecdysozoa</taxon>
        <taxon>Arthropoda</taxon>
        <taxon>Hexapoda</taxon>
        <taxon>Insecta</taxon>
        <taxon>Pterygota</taxon>
        <taxon>Neoptera</taxon>
        <taxon>Endopterygota</taxon>
        <taxon>Hymenoptera</taxon>
        <taxon>Apocrita</taxon>
        <taxon>Aculeata</taxon>
        <taxon>Formicoidea</taxon>
        <taxon>Formicidae</taxon>
        <taxon>Myrmicinae</taxon>
        <taxon>Mycetomoellerius</taxon>
    </lineage>
</organism>
<gene>
    <name evidence="5" type="ORF">ALC60_02145</name>
</gene>